<evidence type="ECO:0000256" key="3">
    <source>
        <dbReference type="ARBA" id="ARBA00022989"/>
    </source>
</evidence>
<dbReference type="InterPro" id="IPR011701">
    <property type="entry name" value="MFS"/>
</dbReference>
<dbReference type="InterPro" id="IPR020846">
    <property type="entry name" value="MFS_dom"/>
</dbReference>
<dbReference type="SUPFAM" id="SSF103473">
    <property type="entry name" value="MFS general substrate transporter"/>
    <property type="match status" value="1"/>
</dbReference>
<feature type="transmembrane region" description="Helical" evidence="5">
    <location>
        <begin position="12"/>
        <end position="31"/>
    </location>
</feature>
<dbReference type="PANTHER" id="PTHR23531">
    <property type="entry name" value="QUINOLENE RESISTANCE PROTEIN NORA"/>
    <property type="match status" value="1"/>
</dbReference>
<dbReference type="GO" id="GO:0016020">
    <property type="term" value="C:membrane"/>
    <property type="evidence" value="ECO:0007669"/>
    <property type="project" value="UniProtKB-SubCell"/>
</dbReference>
<dbReference type="PANTHER" id="PTHR23531:SF1">
    <property type="entry name" value="QUINOLENE RESISTANCE PROTEIN NORA"/>
    <property type="match status" value="1"/>
</dbReference>
<evidence type="ECO:0000256" key="5">
    <source>
        <dbReference type="SAM" id="Phobius"/>
    </source>
</evidence>
<evidence type="ECO:0000313" key="7">
    <source>
        <dbReference type="EMBL" id="SDW82617.1"/>
    </source>
</evidence>
<dbReference type="InterPro" id="IPR036259">
    <property type="entry name" value="MFS_trans_sf"/>
</dbReference>
<dbReference type="InterPro" id="IPR052714">
    <property type="entry name" value="MFS_Exporter"/>
</dbReference>
<dbReference type="Pfam" id="PF00083">
    <property type="entry name" value="Sugar_tr"/>
    <property type="match status" value="1"/>
</dbReference>
<dbReference type="EMBL" id="FNNO01000006">
    <property type="protein sequence ID" value="SDW82617.1"/>
    <property type="molecule type" value="Genomic_DNA"/>
</dbReference>
<keyword evidence="2 5" id="KW-0812">Transmembrane</keyword>
<feature type="transmembrane region" description="Helical" evidence="5">
    <location>
        <begin position="249"/>
        <end position="266"/>
    </location>
</feature>
<feature type="transmembrane region" description="Helical" evidence="5">
    <location>
        <begin position="81"/>
        <end position="108"/>
    </location>
</feature>
<evidence type="ECO:0000256" key="4">
    <source>
        <dbReference type="ARBA" id="ARBA00023136"/>
    </source>
</evidence>
<protein>
    <submittedName>
        <fullName evidence="7">Predicted arabinose efflux permease, MFS family</fullName>
    </submittedName>
</protein>
<keyword evidence="4 5" id="KW-0472">Membrane</keyword>
<name>A0A8X8IGS1_9BACT</name>
<dbReference type="InterPro" id="IPR005828">
    <property type="entry name" value="MFS_sugar_transport-like"/>
</dbReference>
<sequence>MEKTLAAPDQPYFNLQFALLCASNFLFAASFTMMIPELPGYLTKLGGAEYKGLIIALFTLMAGISRPFSGKLTDTVGRVPVMIFGSLVCVVCSLLYPVLTSVSGFLLLRFFHGFSTGFKPTATSTYGADVVHESRRGEALGALSIGYTVGMSLGPLLGSYLVNTFSYNIMFYASAGLALGSVIILYNIRETLPDPKKFSLQVIRVQKHEVFERTALKPAIIMFLLAFSTGSTLTLAPDMSEWLGVQNKGLFFAWYTVSSLLIRLFASKSSDKYGRVPVLIVSSLVLAAAMAILALAHSPFMLLLSATIFGLSWGMNGPTIAAWTVDRCAPENRGKAVASMYIALEAGIGIGAYLSALIYQNLSSHFVYAFMMPSALALISFGLLMVWRKKQALLVVR</sequence>
<feature type="transmembrane region" description="Helical" evidence="5">
    <location>
        <begin position="278"/>
        <end position="296"/>
    </location>
</feature>
<feature type="transmembrane region" description="Helical" evidence="5">
    <location>
        <begin position="219"/>
        <end position="237"/>
    </location>
</feature>
<dbReference type="Pfam" id="PF07690">
    <property type="entry name" value="MFS_1"/>
    <property type="match status" value="1"/>
</dbReference>
<evidence type="ECO:0000259" key="6">
    <source>
        <dbReference type="PROSITE" id="PS50850"/>
    </source>
</evidence>
<accession>A0A8X8IGS1</accession>
<feature type="domain" description="Major facilitator superfamily (MFS) profile" evidence="6">
    <location>
        <begin position="16"/>
        <end position="392"/>
    </location>
</feature>
<evidence type="ECO:0000313" key="8">
    <source>
        <dbReference type="Proteomes" id="UP000198711"/>
    </source>
</evidence>
<dbReference type="CDD" id="cd17489">
    <property type="entry name" value="MFS_YfcJ_like"/>
    <property type="match status" value="1"/>
</dbReference>
<comment type="caution">
    <text evidence="7">The sequence shown here is derived from an EMBL/GenBank/DDBJ whole genome shotgun (WGS) entry which is preliminary data.</text>
</comment>
<reference evidence="7 8" key="1">
    <citation type="submission" date="2016-10" db="EMBL/GenBank/DDBJ databases">
        <authorList>
            <person name="Varghese N."/>
            <person name="Submissions S."/>
        </authorList>
    </citation>
    <scope>NUCLEOTIDE SEQUENCE [LARGE SCALE GENOMIC DNA]</scope>
    <source>
        <strain evidence="7 8">DSM 25353</strain>
    </source>
</reference>
<keyword evidence="8" id="KW-1185">Reference proteome</keyword>
<gene>
    <name evidence="7" type="ORF">SAMN05444410_10659</name>
</gene>
<evidence type="ECO:0000256" key="2">
    <source>
        <dbReference type="ARBA" id="ARBA00022692"/>
    </source>
</evidence>
<comment type="subcellular location">
    <subcellularLocation>
        <location evidence="1">Membrane</location>
    </subcellularLocation>
</comment>
<dbReference type="Proteomes" id="UP000198711">
    <property type="component" value="Unassembled WGS sequence"/>
</dbReference>
<dbReference type="AlphaFoldDB" id="A0A8X8IGS1"/>
<dbReference type="GO" id="GO:0022857">
    <property type="term" value="F:transmembrane transporter activity"/>
    <property type="evidence" value="ECO:0007669"/>
    <property type="project" value="InterPro"/>
</dbReference>
<keyword evidence="3 5" id="KW-1133">Transmembrane helix</keyword>
<feature type="transmembrane region" description="Helical" evidence="5">
    <location>
        <begin position="337"/>
        <end position="359"/>
    </location>
</feature>
<dbReference type="PROSITE" id="PS50850">
    <property type="entry name" value="MFS"/>
    <property type="match status" value="1"/>
</dbReference>
<feature type="transmembrane region" description="Helical" evidence="5">
    <location>
        <begin position="365"/>
        <end position="387"/>
    </location>
</feature>
<dbReference type="Gene3D" id="1.20.1250.20">
    <property type="entry name" value="MFS general substrate transporter like domains"/>
    <property type="match status" value="2"/>
</dbReference>
<proteinExistence type="predicted"/>
<feature type="transmembrane region" description="Helical" evidence="5">
    <location>
        <begin position="169"/>
        <end position="188"/>
    </location>
</feature>
<dbReference type="RefSeq" id="WP_092723535.1">
    <property type="nucleotide sequence ID" value="NZ_FNNO01000006.1"/>
</dbReference>
<evidence type="ECO:0000256" key="1">
    <source>
        <dbReference type="ARBA" id="ARBA00004370"/>
    </source>
</evidence>
<feature type="transmembrane region" description="Helical" evidence="5">
    <location>
        <begin position="52"/>
        <end position="69"/>
    </location>
</feature>
<organism evidence="7 8">
    <name type="scientific">Hydrobacter penzbergensis</name>
    <dbReference type="NCBI Taxonomy" id="1235997"/>
    <lineage>
        <taxon>Bacteria</taxon>
        <taxon>Pseudomonadati</taxon>
        <taxon>Bacteroidota</taxon>
        <taxon>Chitinophagia</taxon>
        <taxon>Chitinophagales</taxon>
        <taxon>Chitinophagaceae</taxon>
        <taxon>Hydrobacter</taxon>
    </lineage>
</organism>
<feature type="transmembrane region" description="Helical" evidence="5">
    <location>
        <begin position="302"/>
        <end position="325"/>
    </location>
</feature>